<dbReference type="InterPro" id="IPR011009">
    <property type="entry name" value="Kinase-like_dom_sf"/>
</dbReference>
<accession>A0ABS9MP39</accession>
<evidence type="ECO:0008006" key="3">
    <source>
        <dbReference type="Google" id="ProtNLM"/>
    </source>
</evidence>
<evidence type="ECO:0000313" key="2">
    <source>
        <dbReference type="Proteomes" id="UP001297600"/>
    </source>
</evidence>
<dbReference type="RefSeq" id="WP_237977956.1">
    <property type="nucleotide sequence ID" value="NZ_JAKNCT010000002.1"/>
</dbReference>
<proteinExistence type="predicted"/>
<evidence type="ECO:0000313" key="1">
    <source>
        <dbReference type="EMBL" id="MCG5030302.1"/>
    </source>
</evidence>
<name>A0ABS9MP39_9BURK</name>
<keyword evidence="2" id="KW-1185">Reference proteome</keyword>
<dbReference type="EMBL" id="JAKNCT010000002">
    <property type="protein sequence ID" value="MCG5030302.1"/>
    <property type="molecule type" value="Genomic_DNA"/>
</dbReference>
<organism evidence="1 2">
    <name type="scientific">Mesosutterella porci</name>
    <dbReference type="NCBI Taxonomy" id="2915351"/>
    <lineage>
        <taxon>Bacteria</taxon>
        <taxon>Pseudomonadati</taxon>
        <taxon>Pseudomonadota</taxon>
        <taxon>Betaproteobacteria</taxon>
        <taxon>Burkholderiales</taxon>
        <taxon>Sutterellaceae</taxon>
        <taxon>Mesosutterella</taxon>
    </lineage>
</organism>
<protein>
    <recommendedName>
        <fullName evidence="3">Protein kinase domain-containing protein</fullName>
    </recommendedName>
</protein>
<dbReference type="Proteomes" id="UP001297600">
    <property type="component" value="Unassembled WGS sequence"/>
</dbReference>
<sequence length="208" mass="23740">MEAGPLKLLREGHAANARVSLFSCRGRDWTVKDFSSRSFPVRVFLAPFLFWRELRAIRILKGVDGVPSEGFRIDRNAIAVSFVPGESLSRVLGREPERMTVSFLKAMEDLMERVHRAGLVHLDARGTGNWVVRPDGTPGLIDFQAAVSTRWLPRGLRRILEDIDMSGVLKKWQECHPEAMGAERRARLHRGNRLRSLWRIKGYLGLRK</sequence>
<reference evidence="1 2" key="1">
    <citation type="submission" date="2022-02" db="EMBL/GenBank/DDBJ databases">
        <title>Mesosutterella porci, a novel member of the family Sutterellaceae from pig feces.</title>
        <authorList>
            <person name="Wylensek D."/>
            <person name="Clavel T."/>
        </authorList>
    </citation>
    <scope>NUCLEOTIDE SEQUENCE [LARGE SCALE GENOMIC DNA]</scope>
    <source>
        <strain evidence="2">oilRF-744-wt-GAM-9</strain>
    </source>
</reference>
<dbReference type="SUPFAM" id="SSF56112">
    <property type="entry name" value="Protein kinase-like (PK-like)"/>
    <property type="match status" value="1"/>
</dbReference>
<comment type="caution">
    <text evidence="1">The sequence shown here is derived from an EMBL/GenBank/DDBJ whole genome shotgun (WGS) entry which is preliminary data.</text>
</comment>
<gene>
    <name evidence="1" type="ORF">MAF45_02370</name>
</gene>